<keyword evidence="5" id="KW-1185">Reference proteome</keyword>
<feature type="domain" description="BACK" evidence="3">
    <location>
        <begin position="144"/>
        <end position="239"/>
    </location>
</feature>
<dbReference type="Pfam" id="PF01344">
    <property type="entry name" value="Kelch_1"/>
    <property type="match status" value="1"/>
</dbReference>
<dbReference type="Gene3D" id="3.30.710.10">
    <property type="entry name" value="Potassium Channel Kv1.1, Chain A"/>
    <property type="match status" value="1"/>
</dbReference>
<keyword evidence="1" id="KW-0880">Kelch repeat</keyword>
<dbReference type="InterPro" id="IPR011333">
    <property type="entry name" value="SKP1/BTB/POZ_sf"/>
</dbReference>
<gene>
    <name evidence="4" type="ORF">CHS0354_038173</name>
</gene>
<evidence type="ECO:0000259" key="3">
    <source>
        <dbReference type="Pfam" id="PF07707"/>
    </source>
</evidence>
<evidence type="ECO:0000313" key="5">
    <source>
        <dbReference type="Proteomes" id="UP001195483"/>
    </source>
</evidence>
<reference evidence="4" key="3">
    <citation type="submission" date="2023-05" db="EMBL/GenBank/DDBJ databases">
        <authorList>
            <person name="Smith C.H."/>
        </authorList>
    </citation>
    <scope>NUCLEOTIDE SEQUENCE</scope>
    <source>
        <strain evidence="4">CHS0354</strain>
        <tissue evidence="4">Mantle</tissue>
    </source>
</reference>
<protein>
    <recommendedName>
        <fullName evidence="3">BACK domain-containing protein</fullName>
    </recommendedName>
</protein>
<organism evidence="4 5">
    <name type="scientific">Potamilus streckersoni</name>
    <dbReference type="NCBI Taxonomy" id="2493646"/>
    <lineage>
        <taxon>Eukaryota</taxon>
        <taxon>Metazoa</taxon>
        <taxon>Spiralia</taxon>
        <taxon>Lophotrochozoa</taxon>
        <taxon>Mollusca</taxon>
        <taxon>Bivalvia</taxon>
        <taxon>Autobranchia</taxon>
        <taxon>Heteroconchia</taxon>
        <taxon>Palaeoheterodonta</taxon>
        <taxon>Unionida</taxon>
        <taxon>Unionoidea</taxon>
        <taxon>Unionidae</taxon>
        <taxon>Ambleminae</taxon>
        <taxon>Lampsilini</taxon>
        <taxon>Potamilus</taxon>
    </lineage>
</organism>
<dbReference type="SMART" id="SM00612">
    <property type="entry name" value="Kelch"/>
    <property type="match status" value="2"/>
</dbReference>
<dbReference type="AlphaFoldDB" id="A0AAE0T0S8"/>
<accession>A0AAE0T0S8</accession>
<proteinExistence type="predicted"/>
<name>A0AAE0T0S8_9BIVA</name>
<dbReference type="Gene3D" id="2.120.10.80">
    <property type="entry name" value="Kelch-type beta propeller"/>
    <property type="match status" value="1"/>
</dbReference>
<evidence type="ECO:0000313" key="4">
    <source>
        <dbReference type="EMBL" id="KAK3601626.1"/>
    </source>
</evidence>
<evidence type="ECO:0000256" key="2">
    <source>
        <dbReference type="ARBA" id="ARBA00022737"/>
    </source>
</evidence>
<dbReference type="InterPro" id="IPR006652">
    <property type="entry name" value="Kelch_1"/>
</dbReference>
<dbReference type="EMBL" id="JAEAOA010002230">
    <property type="protein sequence ID" value="KAK3601626.1"/>
    <property type="molecule type" value="Genomic_DNA"/>
</dbReference>
<comment type="caution">
    <text evidence="4">The sequence shown here is derived from an EMBL/GenBank/DDBJ whole genome shotgun (WGS) entry which is preliminary data.</text>
</comment>
<dbReference type="PANTHER" id="PTHR45632">
    <property type="entry name" value="LD33804P"/>
    <property type="match status" value="1"/>
</dbReference>
<reference evidence="4" key="1">
    <citation type="journal article" date="2021" name="Genome Biol. Evol.">
        <title>A High-Quality Reference Genome for a Parasitic Bivalve with Doubly Uniparental Inheritance (Bivalvia: Unionida).</title>
        <authorList>
            <person name="Smith C.H."/>
        </authorList>
    </citation>
    <scope>NUCLEOTIDE SEQUENCE</scope>
    <source>
        <strain evidence="4">CHS0354</strain>
    </source>
</reference>
<dbReference type="SUPFAM" id="SSF117281">
    <property type="entry name" value="Kelch motif"/>
    <property type="match status" value="1"/>
</dbReference>
<dbReference type="Gene3D" id="1.25.40.420">
    <property type="match status" value="1"/>
</dbReference>
<dbReference type="PANTHER" id="PTHR45632:SF3">
    <property type="entry name" value="KELCH-LIKE PROTEIN 32"/>
    <property type="match status" value="1"/>
</dbReference>
<reference evidence="4" key="2">
    <citation type="journal article" date="2021" name="Genome Biol. Evol.">
        <title>Developing a high-quality reference genome for a parasitic bivalve with doubly uniparental inheritance (Bivalvia: Unionida).</title>
        <authorList>
            <person name="Smith C.H."/>
        </authorList>
    </citation>
    <scope>NUCLEOTIDE SEQUENCE</scope>
    <source>
        <strain evidence="4">CHS0354</strain>
        <tissue evidence="4">Mantle</tissue>
    </source>
</reference>
<keyword evidence="2" id="KW-0677">Repeat</keyword>
<evidence type="ECO:0000256" key="1">
    <source>
        <dbReference type="ARBA" id="ARBA00022441"/>
    </source>
</evidence>
<dbReference type="InterPro" id="IPR015915">
    <property type="entry name" value="Kelch-typ_b-propeller"/>
</dbReference>
<dbReference type="InterPro" id="IPR011705">
    <property type="entry name" value="BACK"/>
</dbReference>
<dbReference type="Proteomes" id="UP001195483">
    <property type="component" value="Unassembled WGS sequence"/>
</dbReference>
<sequence length="521" mass="60123">MTEVNLQGGNKENDEEKSTNDWKCLCSDNQIVYLDLSQFAKDSGYFDALTRSSMRETKDKEIKLGLISSDTLQFLLRMHKLQDVHILVPELKLHPQNNICFVIIENILKALDYLDIPCLLPKVEKLLNVIISKKWDDIVHIWRLWQICETYNLDEVKKRLGLCIAENLKIPRCQDCFLEELPVNLLEIILKLPNLEVDSEVEIMSFIKKWINFDKFNRLRYLNQLYICIHVPSLFHRDLNLVVGMFNEFGVKDERELNKLFTFYTSDPHKYFLEHPDEVSIRNGRDLIIMIGGVEDRVTHEGYENGYTVTAPSNTLYYTDVETITEIVRTGDGNNLDHHALGSSDSFHRPIRDLKSRCIESKNCKNQKKSMRDLTDPTTSSCEINENKNSSQTIHKEIKFSKMKWIHNLTCPVGLVEFGICVFNNFIYIAGGQTLESDEAYFCTKSTYHLDPHIGEWTEVSQMKVARCRFYLGALGNQLYAVGGATSHSVLLHSVECYLTDSDTWVDGPDLPLPLHEHAEL</sequence>
<dbReference type="Pfam" id="PF07707">
    <property type="entry name" value="BACK"/>
    <property type="match status" value="1"/>
</dbReference>